<evidence type="ECO:0000313" key="3">
    <source>
        <dbReference type="Proteomes" id="UP001519863"/>
    </source>
</evidence>
<gene>
    <name evidence="2" type="ORF">KZ829_00380</name>
</gene>
<dbReference type="EMBL" id="JAHXZI010000001">
    <property type="protein sequence ID" value="MBW6432202.1"/>
    <property type="molecule type" value="Genomic_DNA"/>
</dbReference>
<evidence type="ECO:0000313" key="2">
    <source>
        <dbReference type="EMBL" id="MBW6432202.1"/>
    </source>
</evidence>
<dbReference type="Pfam" id="PF23859">
    <property type="entry name" value="DpdA"/>
    <property type="match status" value="1"/>
</dbReference>
<accession>A0ABS7ATU1</accession>
<dbReference type="RefSeq" id="WP_220141891.1">
    <property type="nucleotide sequence ID" value="NZ_JAHXZI010000001.1"/>
</dbReference>
<dbReference type="Proteomes" id="UP001519863">
    <property type="component" value="Unassembled WGS sequence"/>
</dbReference>
<comment type="caution">
    <text evidence="2">The sequence shown here is derived from an EMBL/GenBank/DDBJ whole genome shotgun (WGS) entry which is preliminary data.</text>
</comment>
<keyword evidence="3" id="KW-1185">Reference proteome</keyword>
<feature type="domain" description="DeoxyPurine in DNA protein A" evidence="1">
    <location>
        <begin position="2"/>
        <end position="249"/>
    </location>
</feature>
<organism evidence="2 3">
    <name type="scientific">Actinoplanes hulinensis</name>
    <dbReference type="NCBI Taxonomy" id="1144547"/>
    <lineage>
        <taxon>Bacteria</taxon>
        <taxon>Bacillati</taxon>
        <taxon>Actinomycetota</taxon>
        <taxon>Actinomycetes</taxon>
        <taxon>Micromonosporales</taxon>
        <taxon>Micromonosporaceae</taxon>
        <taxon>Actinoplanes</taxon>
    </lineage>
</organism>
<proteinExistence type="predicted"/>
<name>A0ABS7ATU1_9ACTN</name>
<evidence type="ECO:0000259" key="1">
    <source>
        <dbReference type="Pfam" id="PF23859"/>
    </source>
</evidence>
<sequence length="273" mass="30670">MKFLLGSHHPAWLGSAQVPLFISDRRLRGYRRMPRAAMPWALDSGGFTELSTYGSWEQGPTPQQYIARVRRYYDEIGRLEWVAPQDWMCEPWILAKTGLTVRQHQRLTVDNYCRLRDLAVAADLPADLIKRVVQGWTPDEYLWCADAYDRAGVNLADGSLVGVGTVCRRQATDDAGRILANLHSIGVTRLHGFGFKVKGLQRFGALLASADSLAWSFTARRRPALADCTGHKNCANCPRYAYQWHEQHIRPLLEGADHASFVQSTLFDLAGVA</sequence>
<protein>
    <recommendedName>
        <fullName evidence="1">DeoxyPurine in DNA protein A domain-containing protein</fullName>
    </recommendedName>
</protein>
<dbReference type="InterPro" id="IPR055645">
    <property type="entry name" value="DpdA"/>
</dbReference>
<reference evidence="2 3" key="1">
    <citation type="journal article" date="2013" name="Antonie Van Leeuwenhoek">
        <title>Actinoplanes hulinensis sp. nov., a novel actinomycete isolated from soybean root (Glycine max (L.) Merr).</title>
        <authorList>
            <person name="Shen Y."/>
            <person name="Liu C."/>
            <person name="Wang X."/>
            <person name="Zhao J."/>
            <person name="Jia F."/>
            <person name="Zhang Y."/>
            <person name="Wang L."/>
            <person name="Yang D."/>
            <person name="Xiang W."/>
        </authorList>
    </citation>
    <scope>NUCLEOTIDE SEQUENCE [LARGE SCALE GENOMIC DNA]</scope>
    <source>
        <strain evidence="2 3">NEAU-M9</strain>
    </source>
</reference>